<reference evidence="1" key="1">
    <citation type="submission" date="2018-02" db="EMBL/GenBank/DDBJ databases">
        <authorList>
            <person name="Cohen D.B."/>
            <person name="Kent A.D."/>
        </authorList>
    </citation>
    <scope>NUCLEOTIDE SEQUENCE</scope>
</reference>
<sequence length="128" mass="14981">MKMKKYKNVVGDVPKMGYGLVLELKRAGFWVGTMLDKPQAVDVELKNHMVDVIMDRRRVECMRVADVEYSWREVLMGKAKEAELVVGKWKDHDVLNCSGHTILRWRKRAWWELDSDSDVSSQSLKRLE</sequence>
<evidence type="ECO:0000313" key="1">
    <source>
        <dbReference type="EMBL" id="SPD28282.1"/>
    </source>
</evidence>
<dbReference type="AlphaFoldDB" id="A0A2N9ITV8"/>
<gene>
    <name evidence="1" type="ORF">FSB_LOCUS56164</name>
</gene>
<dbReference type="PANTHER" id="PTHR35744">
    <property type="entry name" value="C2H2-TYPE DOMAIN-CONTAINING PROTEIN"/>
    <property type="match status" value="1"/>
</dbReference>
<organism evidence="1">
    <name type="scientific">Fagus sylvatica</name>
    <name type="common">Beechnut</name>
    <dbReference type="NCBI Taxonomy" id="28930"/>
    <lineage>
        <taxon>Eukaryota</taxon>
        <taxon>Viridiplantae</taxon>
        <taxon>Streptophyta</taxon>
        <taxon>Embryophyta</taxon>
        <taxon>Tracheophyta</taxon>
        <taxon>Spermatophyta</taxon>
        <taxon>Magnoliopsida</taxon>
        <taxon>eudicotyledons</taxon>
        <taxon>Gunneridae</taxon>
        <taxon>Pentapetalae</taxon>
        <taxon>rosids</taxon>
        <taxon>fabids</taxon>
        <taxon>Fagales</taxon>
        <taxon>Fagaceae</taxon>
        <taxon>Fagus</taxon>
    </lineage>
</organism>
<dbReference type="PANTHER" id="PTHR35744:SF4">
    <property type="entry name" value="OS04G0464600 PROTEIN"/>
    <property type="match status" value="1"/>
</dbReference>
<proteinExistence type="predicted"/>
<protein>
    <submittedName>
        <fullName evidence="1">Uncharacterized protein</fullName>
    </submittedName>
</protein>
<name>A0A2N9ITV8_FAGSY</name>
<dbReference type="EMBL" id="OIVN01006226">
    <property type="protein sequence ID" value="SPD28282.1"/>
    <property type="molecule type" value="Genomic_DNA"/>
</dbReference>
<accession>A0A2N9ITV8</accession>